<proteinExistence type="predicted"/>
<dbReference type="Proteomes" id="UP000541810">
    <property type="component" value="Unassembled WGS sequence"/>
</dbReference>
<dbReference type="InterPro" id="IPR029045">
    <property type="entry name" value="ClpP/crotonase-like_dom_sf"/>
</dbReference>
<evidence type="ECO:0000313" key="3">
    <source>
        <dbReference type="Proteomes" id="UP000541810"/>
    </source>
</evidence>
<dbReference type="PANTHER" id="PTHR33507:SF3">
    <property type="entry name" value="INNER MEMBRANE PROTEIN YBBJ"/>
    <property type="match status" value="1"/>
</dbReference>
<name>A0A7X0LJK3_9BACT</name>
<organism evidence="2 3">
    <name type="scientific">Algisphaera agarilytica</name>
    <dbReference type="NCBI Taxonomy" id="1385975"/>
    <lineage>
        <taxon>Bacteria</taxon>
        <taxon>Pseudomonadati</taxon>
        <taxon>Planctomycetota</taxon>
        <taxon>Phycisphaerae</taxon>
        <taxon>Phycisphaerales</taxon>
        <taxon>Phycisphaeraceae</taxon>
        <taxon>Algisphaera</taxon>
    </lineage>
</organism>
<accession>A0A7X0LJK3</accession>
<sequence length="479" mass="51706">MLLSVGSCSRVAAVALIGLGGVVSATADVVRINDGRVFEGSILVQNDQEIEIDTMVSDIRARLTFQMDEVASAEKSELPAGFFSPKPGEVSKADRSGFETGADLYIEIPVMGTIGTDVLADGVGRALSYAKRNAIEHVVFRIDSDGGSLDEMQAIVGEMEEHAGEIEMHALVSRCLGDALAVPMMCDTVTFLPDAIVGGSDAVMAEGAEGMDTELEQTLRTDLARKASVVSQRKGRPAGLVRAMIDPSEQVAAWEDESGAVMIGRVVPEGVEASQVIVRVPSSELLVLDGTQIKRLGAPVAQVDVAGLGEFLDIDKWTAESDYGIESMTKTAEHQQKVEEESHAQQNRAIARNIERRKSADATLQQGIKQAAEWDPAEHSYATYQSSGGRKKWGGDYTDSRDTNRLTKQSRTEWAQRSEAAMGYLSQAAKAARSLKKLDEEAIKLGLEPTYGPGELDVIIQDLTVKFKFLSANRNKKNK</sequence>
<dbReference type="PANTHER" id="PTHR33507">
    <property type="entry name" value="INNER MEMBRANE PROTEIN YBBJ"/>
    <property type="match status" value="1"/>
</dbReference>
<feature type="region of interest" description="Disordered" evidence="1">
    <location>
        <begin position="383"/>
        <end position="403"/>
    </location>
</feature>
<dbReference type="RefSeq" id="WP_184676074.1">
    <property type="nucleotide sequence ID" value="NZ_JACHGY010000001.1"/>
</dbReference>
<evidence type="ECO:0000313" key="2">
    <source>
        <dbReference type="EMBL" id="MBB6428701.1"/>
    </source>
</evidence>
<gene>
    <name evidence="2" type="ORF">HNQ40_000507</name>
</gene>
<dbReference type="InterPro" id="IPR052165">
    <property type="entry name" value="Membrane_assoc_protease"/>
</dbReference>
<dbReference type="Gene3D" id="3.90.226.10">
    <property type="entry name" value="2-enoyl-CoA Hydratase, Chain A, domain 1"/>
    <property type="match status" value="1"/>
</dbReference>
<keyword evidence="3" id="KW-1185">Reference proteome</keyword>
<comment type="caution">
    <text evidence="2">The sequence shown here is derived from an EMBL/GenBank/DDBJ whole genome shotgun (WGS) entry which is preliminary data.</text>
</comment>
<dbReference type="GO" id="GO:0005886">
    <property type="term" value="C:plasma membrane"/>
    <property type="evidence" value="ECO:0007669"/>
    <property type="project" value="TreeGrafter"/>
</dbReference>
<evidence type="ECO:0000256" key="1">
    <source>
        <dbReference type="SAM" id="MobiDB-lite"/>
    </source>
</evidence>
<dbReference type="EMBL" id="JACHGY010000001">
    <property type="protein sequence ID" value="MBB6428701.1"/>
    <property type="molecule type" value="Genomic_DNA"/>
</dbReference>
<protein>
    <submittedName>
        <fullName evidence="2">Putative transcriptional regulator</fullName>
    </submittedName>
</protein>
<reference evidence="2 3" key="1">
    <citation type="submission" date="2020-08" db="EMBL/GenBank/DDBJ databases">
        <title>Genomic Encyclopedia of Type Strains, Phase IV (KMG-IV): sequencing the most valuable type-strain genomes for metagenomic binning, comparative biology and taxonomic classification.</title>
        <authorList>
            <person name="Goeker M."/>
        </authorList>
    </citation>
    <scope>NUCLEOTIDE SEQUENCE [LARGE SCALE GENOMIC DNA]</scope>
    <source>
        <strain evidence="2 3">DSM 103725</strain>
    </source>
</reference>
<dbReference type="AlphaFoldDB" id="A0A7X0LJK3"/>
<dbReference type="SUPFAM" id="SSF52096">
    <property type="entry name" value="ClpP/crotonase"/>
    <property type="match status" value="1"/>
</dbReference>